<evidence type="ECO:0000256" key="2">
    <source>
        <dbReference type="ARBA" id="ARBA00010493"/>
    </source>
</evidence>
<dbReference type="CDD" id="cd24032">
    <property type="entry name" value="ASKHA_NBD_TsaB"/>
    <property type="match status" value="1"/>
</dbReference>
<dbReference type="EMBL" id="JACHWY010000001">
    <property type="protein sequence ID" value="MBB3046015.1"/>
    <property type="molecule type" value="Genomic_DNA"/>
</dbReference>
<evidence type="ECO:0000256" key="4">
    <source>
        <dbReference type="ARBA" id="ARBA00022490"/>
    </source>
</evidence>
<keyword evidence="4" id="KW-0963">Cytoplasm</keyword>
<dbReference type="GO" id="GO:0002949">
    <property type="term" value="P:tRNA threonylcarbamoyladenosine modification"/>
    <property type="evidence" value="ECO:0007669"/>
    <property type="project" value="InterPro"/>
</dbReference>
<dbReference type="PANTHER" id="PTHR11735:SF11">
    <property type="entry name" value="TRNA THREONYLCARBAMOYLADENOSINE BIOSYNTHESIS PROTEIN TSAB"/>
    <property type="match status" value="1"/>
</dbReference>
<dbReference type="AlphaFoldDB" id="A0A7W4W231"/>
<proteinExistence type="inferred from homology"/>
<evidence type="ECO:0000256" key="6">
    <source>
        <dbReference type="ARBA" id="ARBA00032446"/>
    </source>
</evidence>
<dbReference type="RefSeq" id="WP_183408730.1">
    <property type="nucleotide sequence ID" value="NZ_JACHWY010000001.1"/>
</dbReference>
<dbReference type="Gene3D" id="3.30.420.40">
    <property type="match status" value="2"/>
</dbReference>
<evidence type="ECO:0000313" key="9">
    <source>
        <dbReference type="Proteomes" id="UP000537130"/>
    </source>
</evidence>
<dbReference type="PANTHER" id="PTHR11735">
    <property type="entry name" value="TRNA N6-ADENOSINE THREONYLCARBAMOYLTRANSFERASE"/>
    <property type="match status" value="1"/>
</dbReference>
<sequence length="221" mass="23207">MATLLAIETSADACSLALLRQGELLEKHEILPKSHTQHILPMVDALLAEGGLRLSALDGIAFGRGPGSFTGLRVCAAVVQGLALASELPCIPVSSLQALAQTAKSRWSLADGEVITSCVDARMDEIYWCQYRVVNGIAQAFQTEQLSAPEAMLPGEQAQYVVGSGLSYGDRLSGVSGVQDAELLARGGAVAELGAVALKDGNAVSVEQAIPSYLRDDVAWR</sequence>
<feature type="domain" description="Gcp-like" evidence="7">
    <location>
        <begin position="30"/>
        <end position="157"/>
    </location>
</feature>
<dbReference type="SUPFAM" id="SSF53067">
    <property type="entry name" value="Actin-like ATPase domain"/>
    <property type="match status" value="2"/>
</dbReference>
<protein>
    <recommendedName>
        <fullName evidence="3">tRNA threonylcarbamoyladenosine biosynthesis protein TsaB</fullName>
    </recommendedName>
    <alternativeName>
        <fullName evidence="6">t(6)A37 threonylcarbamoyladenosine biosynthesis protein TsaB</fullName>
    </alternativeName>
</protein>
<comment type="similarity">
    <text evidence="2">Belongs to the KAE1 / TsaD family. TsaB subfamily.</text>
</comment>
<evidence type="ECO:0000256" key="1">
    <source>
        <dbReference type="ARBA" id="ARBA00004496"/>
    </source>
</evidence>
<evidence type="ECO:0000256" key="3">
    <source>
        <dbReference type="ARBA" id="ARBA00019012"/>
    </source>
</evidence>
<reference evidence="8 9" key="1">
    <citation type="submission" date="2020-08" db="EMBL/GenBank/DDBJ databases">
        <title>Genomic Encyclopedia of Type Strains, Phase III (KMG-III): the genomes of soil and plant-associated and newly described type strains.</title>
        <authorList>
            <person name="Whitman W."/>
        </authorList>
    </citation>
    <scope>NUCLEOTIDE SEQUENCE [LARGE SCALE GENOMIC DNA]</scope>
    <source>
        <strain evidence="8 9">CECT 8654</strain>
    </source>
</reference>
<dbReference type="FunFam" id="3.30.420.40:FF:000097">
    <property type="entry name" value="tRNA threonylcarbamoyladenosine biosynthesis protein TsaB"/>
    <property type="match status" value="1"/>
</dbReference>
<dbReference type="GO" id="GO:0005829">
    <property type="term" value="C:cytosol"/>
    <property type="evidence" value="ECO:0007669"/>
    <property type="project" value="TreeGrafter"/>
</dbReference>
<dbReference type="InterPro" id="IPR022496">
    <property type="entry name" value="T6A_TsaB"/>
</dbReference>
<dbReference type="NCBIfam" id="TIGR03725">
    <property type="entry name" value="T6A_YeaZ"/>
    <property type="match status" value="1"/>
</dbReference>
<gene>
    <name evidence="8" type="ORF">FHR99_000251</name>
</gene>
<evidence type="ECO:0000259" key="7">
    <source>
        <dbReference type="Pfam" id="PF00814"/>
    </source>
</evidence>
<dbReference type="InterPro" id="IPR043129">
    <property type="entry name" value="ATPase_NBD"/>
</dbReference>
<comment type="caution">
    <text evidence="8">The sequence shown here is derived from an EMBL/GenBank/DDBJ whole genome shotgun (WGS) entry which is preliminary data.</text>
</comment>
<evidence type="ECO:0000256" key="5">
    <source>
        <dbReference type="ARBA" id="ARBA00022694"/>
    </source>
</evidence>
<organism evidence="8 9">
    <name type="scientific">Litorivivens lipolytica</name>
    <dbReference type="NCBI Taxonomy" id="1524264"/>
    <lineage>
        <taxon>Bacteria</taxon>
        <taxon>Pseudomonadati</taxon>
        <taxon>Pseudomonadota</taxon>
        <taxon>Gammaproteobacteria</taxon>
        <taxon>Litorivivens</taxon>
    </lineage>
</organism>
<dbReference type="InterPro" id="IPR000905">
    <property type="entry name" value="Gcp-like_dom"/>
</dbReference>
<comment type="subcellular location">
    <subcellularLocation>
        <location evidence="1">Cytoplasm</location>
    </subcellularLocation>
</comment>
<dbReference type="Pfam" id="PF00814">
    <property type="entry name" value="TsaD"/>
    <property type="match status" value="1"/>
</dbReference>
<keyword evidence="5" id="KW-0819">tRNA processing</keyword>
<accession>A0A7W4W231</accession>
<name>A0A7W4W231_9GAMM</name>
<evidence type="ECO:0000313" key="8">
    <source>
        <dbReference type="EMBL" id="MBB3046015.1"/>
    </source>
</evidence>
<dbReference type="Proteomes" id="UP000537130">
    <property type="component" value="Unassembled WGS sequence"/>
</dbReference>
<keyword evidence="9" id="KW-1185">Reference proteome</keyword>